<comment type="caution">
    <text evidence="2">The sequence shown here is derived from an EMBL/GenBank/DDBJ whole genome shotgun (WGS) entry which is preliminary data.</text>
</comment>
<feature type="binding site" evidence="1">
    <location>
        <position position="152"/>
    </location>
    <ligand>
        <name>a divalent metal cation</name>
        <dbReference type="ChEBI" id="CHEBI:60240"/>
        <label>2</label>
    </ligand>
</feature>
<accession>A0AAV1HTW5</accession>
<dbReference type="Gene3D" id="3.20.20.140">
    <property type="entry name" value="Metal-dependent hydrolases"/>
    <property type="match status" value="1"/>
</dbReference>
<keyword evidence="3" id="KW-1185">Reference proteome</keyword>
<dbReference type="GO" id="GO:0016788">
    <property type="term" value="F:hydrolase activity, acting on ester bonds"/>
    <property type="evidence" value="ECO:0007669"/>
    <property type="project" value="InterPro"/>
</dbReference>
<reference evidence="2 3" key="1">
    <citation type="submission" date="2023-10" db="EMBL/GenBank/DDBJ databases">
        <authorList>
            <person name="Maclean D."/>
            <person name="Macfadyen A."/>
        </authorList>
    </citation>
    <scope>NUCLEOTIDE SEQUENCE [LARGE SCALE GENOMIC DNA]</scope>
</reference>
<feature type="binding site" evidence="1">
    <location>
        <position position="203"/>
    </location>
    <ligand>
        <name>a divalent metal cation</name>
        <dbReference type="ChEBI" id="CHEBI:60240"/>
        <label>1</label>
    </ligand>
</feature>
<feature type="binding site" evidence="1">
    <location>
        <position position="90"/>
    </location>
    <ligand>
        <name>a divalent metal cation</name>
        <dbReference type="ChEBI" id="CHEBI:60240"/>
        <label>1</label>
    </ligand>
</feature>
<name>A0AAV1HTW5_9CHLO</name>
<dbReference type="InterPro" id="IPR001130">
    <property type="entry name" value="TatD-like"/>
</dbReference>
<dbReference type="Pfam" id="PF01026">
    <property type="entry name" value="TatD_DNase"/>
    <property type="match status" value="1"/>
</dbReference>
<protein>
    <submittedName>
        <fullName evidence="2">Uncharacterized protein</fullName>
    </submittedName>
</protein>
<feature type="binding site" evidence="1">
    <location>
        <position position="127"/>
    </location>
    <ligand>
        <name>a divalent metal cation</name>
        <dbReference type="ChEBI" id="CHEBI:60240"/>
        <label>2</label>
    </ligand>
</feature>
<dbReference type="SUPFAM" id="SSF51556">
    <property type="entry name" value="Metallo-dependent hydrolases"/>
    <property type="match status" value="1"/>
</dbReference>
<dbReference type="PANTHER" id="PTHR47176:SF1">
    <property type="entry name" value="OS04G0577500 PROTEIN"/>
    <property type="match status" value="1"/>
</dbReference>
<evidence type="ECO:0000313" key="2">
    <source>
        <dbReference type="EMBL" id="CAK0745558.1"/>
    </source>
</evidence>
<dbReference type="Proteomes" id="UP001314263">
    <property type="component" value="Unassembled WGS sequence"/>
</dbReference>
<dbReference type="EMBL" id="CAUYUE010000002">
    <property type="protein sequence ID" value="CAK0745558.1"/>
    <property type="molecule type" value="Genomic_DNA"/>
</dbReference>
<dbReference type="CDD" id="cd01310">
    <property type="entry name" value="TatD_DNAse"/>
    <property type="match status" value="1"/>
</dbReference>
<dbReference type="PANTHER" id="PTHR47176">
    <property type="entry name" value="OSJNBA0020J04.13 PROTEIN"/>
    <property type="match status" value="1"/>
</dbReference>
<evidence type="ECO:0000313" key="3">
    <source>
        <dbReference type="Proteomes" id="UP001314263"/>
    </source>
</evidence>
<organism evidence="2 3">
    <name type="scientific">Coccomyxa viridis</name>
    <dbReference type="NCBI Taxonomy" id="1274662"/>
    <lineage>
        <taxon>Eukaryota</taxon>
        <taxon>Viridiplantae</taxon>
        <taxon>Chlorophyta</taxon>
        <taxon>core chlorophytes</taxon>
        <taxon>Trebouxiophyceae</taxon>
        <taxon>Trebouxiophyceae incertae sedis</taxon>
        <taxon>Coccomyxaceae</taxon>
        <taxon>Coccomyxa</taxon>
    </lineage>
</organism>
<gene>
    <name evidence="2" type="ORF">CVIRNUC_001628</name>
</gene>
<dbReference type="AlphaFoldDB" id="A0AAV1HTW5"/>
<evidence type="ECO:0000256" key="1">
    <source>
        <dbReference type="PIRSR" id="PIRSR005902-1"/>
    </source>
</evidence>
<keyword evidence="1" id="KW-0479">Metal-binding</keyword>
<sequence>MDAVCIGWDARLGTNVAKIVREAQDRGVKYFACNGCSESDWEEVIAIGREHEAVIPNLGLHPWWVKQRTDSWVVRLRQLLIAHPGAGLGECGLDHARADGVGSEEQAAVFSEQLRLGKELQRPISVHCVKAFGELSNIVQKAGPFPAGLVLHSWMGSAEMTKQLARIEGVYFSISGHTLGLSDKKLGPMLQQIPLARLLLETDSPDGMPPLQKRHSSEQALHLAGGSDGMACQNHPANVRAVLAAVSLFRDQSNETIAASAFSNACKVFRVPPE</sequence>
<proteinExistence type="predicted"/>
<dbReference type="InterPro" id="IPR032466">
    <property type="entry name" value="Metal_Hydrolase"/>
</dbReference>
<dbReference type="GO" id="GO:0046872">
    <property type="term" value="F:metal ion binding"/>
    <property type="evidence" value="ECO:0007669"/>
    <property type="project" value="UniProtKB-KW"/>
</dbReference>
<dbReference type="PIRSF" id="PIRSF005902">
    <property type="entry name" value="DNase_TatD"/>
    <property type="match status" value="1"/>
</dbReference>